<evidence type="ECO:0000256" key="1">
    <source>
        <dbReference type="SAM" id="SignalP"/>
    </source>
</evidence>
<dbReference type="EMBL" id="JBHRXV010000003">
    <property type="protein sequence ID" value="MFC3711901.1"/>
    <property type="molecule type" value="Genomic_DNA"/>
</dbReference>
<protein>
    <recommendedName>
        <fullName evidence="4">Lipoprotein</fullName>
    </recommendedName>
</protein>
<feature type="signal peptide" evidence="1">
    <location>
        <begin position="1"/>
        <end position="22"/>
    </location>
</feature>
<accession>A0ABV7X713</accession>
<keyword evidence="1" id="KW-0732">Signal</keyword>
<gene>
    <name evidence="2" type="ORF">ACFOMD_04925</name>
</gene>
<feature type="chain" id="PRO_5046398563" description="Lipoprotein" evidence="1">
    <location>
        <begin position="23"/>
        <end position="112"/>
    </location>
</feature>
<keyword evidence="3" id="KW-1185">Reference proteome</keyword>
<evidence type="ECO:0008006" key="4">
    <source>
        <dbReference type="Google" id="ProtNLM"/>
    </source>
</evidence>
<comment type="caution">
    <text evidence="2">The sequence shown here is derived from an EMBL/GenBank/DDBJ whole genome shotgun (WGS) entry which is preliminary data.</text>
</comment>
<proteinExistence type="predicted"/>
<sequence length="112" mass="11676">MRSIVTKAVAFGGGLTLLGACATTTEYVAPLPVEASLSNYTGRTITRVDYQPCGDGAGNWSPLSIGAVAPGATVKFQLPADCVNMNAYNDTGKLAGSQTGVKRDFPFKWTLS</sequence>
<name>A0ABV7X713_9SPHN</name>
<dbReference type="Proteomes" id="UP001595615">
    <property type="component" value="Unassembled WGS sequence"/>
</dbReference>
<organism evidence="2 3">
    <name type="scientific">Sphingoaurantiacus capsulatus</name>
    <dbReference type="NCBI Taxonomy" id="1771310"/>
    <lineage>
        <taxon>Bacteria</taxon>
        <taxon>Pseudomonadati</taxon>
        <taxon>Pseudomonadota</taxon>
        <taxon>Alphaproteobacteria</taxon>
        <taxon>Sphingomonadales</taxon>
        <taxon>Sphingosinicellaceae</taxon>
        <taxon>Sphingoaurantiacus</taxon>
    </lineage>
</organism>
<dbReference type="RefSeq" id="WP_380857718.1">
    <property type="nucleotide sequence ID" value="NZ_JBHRXV010000003.1"/>
</dbReference>
<evidence type="ECO:0000313" key="2">
    <source>
        <dbReference type="EMBL" id="MFC3711901.1"/>
    </source>
</evidence>
<evidence type="ECO:0000313" key="3">
    <source>
        <dbReference type="Proteomes" id="UP001595615"/>
    </source>
</evidence>
<dbReference type="PROSITE" id="PS51257">
    <property type="entry name" value="PROKAR_LIPOPROTEIN"/>
    <property type="match status" value="1"/>
</dbReference>
<reference evidence="3" key="1">
    <citation type="journal article" date="2019" name="Int. J. Syst. Evol. Microbiol.">
        <title>The Global Catalogue of Microorganisms (GCM) 10K type strain sequencing project: providing services to taxonomists for standard genome sequencing and annotation.</title>
        <authorList>
            <consortium name="The Broad Institute Genomics Platform"/>
            <consortium name="The Broad Institute Genome Sequencing Center for Infectious Disease"/>
            <person name="Wu L."/>
            <person name="Ma J."/>
        </authorList>
    </citation>
    <scope>NUCLEOTIDE SEQUENCE [LARGE SCALE GENOMIC DNA]</scope>
    <source>
        <strain evidence="3">KCTC 42644</strain>
    </source>
</reference>